<proteinExistence type="predicted"/>
<dbReference type="Proteomes" id="UP000054099">
    <property type="component" value="Unassembled WGS sequence"/>
</dbReference>
<gene>
    <name evidence="2" type="ORF">AS030_00130</name>
</gene>
<reference evidence="2 3" key="1">
    <citation type="journal article" date="2014" name="Antonie Van Leeuwenhoek">
        <title>Fictibacillus enclensis sp. nov., isolated from marine sediment.</title>
        <authorList>
            <person name="Dastager S.G."/>
            <person name="Mawlankar R."/>
            <person name="Srinivasan K."/>
            <person name="Tang S.K."/>
            <person name="Lee J.C."/>
            <person name="Ramana V.V."/>
            <person name="Shouche Y.S."/>
        </authorList>
    </citation>
    <scope>NUCLEOTIDE SEQUENCE [LARGE SCALE GENOMIC DNA]</scope>
    <source>
        <strain evidence="2 3">NIO-1003</strain>
    </source>
</reference>
<accession>A0A0V8JAG6</accession>
<organism evidence="2 3">
    <name type="scientific">Fictibacillus enclensis</name>
    <dbReference type="NCBI Taxonomy" id="1017270"/>
    <lineage>
        <taxon>Bacteria</taxon>
        <taxon>Bacillati</taxon>
        <taxon>Bacillota</taxon>
        <taxon>Bacilli</taxon>
        <taxon>Bacillales</taxon>
        <taxon>Fictibacillaceae</taxon>
        <taxon>Fictibacillus</taxon>
    </lineage>
</organism>
<evidence type="ECO:0000313" key="3">
    <source>
        <dbReference type="Proteomes" id="UP000054099"/>
    </source>
</evidence>
<keyword evidence="2" id="KW-0378">Hydrolase</keyword>
<keyword evidence="1" id="KW-0472">Membrane</keyword>
<keyword evidence="1" id="KW-1133">Transmembrane helix</keyword>
<evidence type="ECO:0000256" key="1">
    <source>
        <dbReference type="SAM" id="Phobius"/>
    </source>
</evidence>
<dbReference type="GO" id="GO:0016787">
    <property type="term" value="F:hydrolase activity"/>
    <property type="evidence" value="ECO:0007669"/>
    <property type="project" value="UniProtKB-KW"/>
</dbReference>
<dbReference type="OrthoDB" id="2326035at2"/>
<sequence>MLLNILLGILIFGYAGFTIFRFVKKSKQGKCATCSMKKGCQSACSDMAESKVAFNNYTK</sequence>
<keyword evidence="3" id="KW-1185">Reference proteome</keyword>
<dbReference type="Pfam" id="PF12669">
    <property type="entry name" value="FeoB_associated"/>
    <property type="match status" value="1"/>
</dbReference>
<keyword evidence="1" id="KW-0812">Transmembrane</keyword>
<dbReference type="AlphaFoldDB" id="A0A0V8JAG6"/>
<comment type="caution">
    <text evidence="2">The sequence shown here is derived from an EMBL/GenBank/DDBJ whole genome shotgun (WGS) entry which is preliminary data.</text>
</comment>
<dbReference type="EMBL" id="LNQN01000001">
    <property type="protein sequence ID" value="KSU84019.1"/>
    <property type="molecule type" value="Genomic_DNA"/>
</dbReference>
<dbReference type="RefSeq" id="WP_061967034.1">
    <property type="nucleotide sequence ID" value="NZ_CP126109.1"/>
</dbReference>
<feature type="transmembrane region" description="Helical" evidence="1">
    <location>
        <begin position="6"/>
        <end position="23"/>
    </location>
</feature>
<name>A0A0V8JAG6_9BACL</name>
<protein>
    <submittedName>
        <fullName evidence="2">Hydrolase</fullName>
    </submittedName>
</protein>
<evidence type="ECO:0000313" key="2">
    <source>
        <dbReference type="EMBL" id="KSU84019.1"/>
    </source>
</evidence>